<dbReference type="NCBIfam" id="TIGR01784">
    <property type="entry name" value="T_den_put_tspse"/>
    <property type="match status" value="1"/>
</dbReference>
<organism evidence="3 4">
    <name type="scientific">Aliibacillus thermotolerans</name>
    <dbReference type="NCBI Taxonomy" id="1834418"/>
    <lineage>
        <taxon>Bacteria</taxon>
        <taxon>Bacillati</taxon>
        <taxon>Bacillota</taxon>
        <taxon>Bacilli</taxon>
        <taxon>Bacillales</taxon>
        <taxon>Bacillaceae</taxon>
        <taxon>Aliibacillus</taxon>
    </lineage>
</organism>
<dbReference type="InterPro" id="IPR010106">
    <property type="entry name" value="RpnA"/>
</dbReference>
<protein>
    <submittedName>
        <fullName evidence="3">Rpn family recombination-promoting nuclease/putative transposase</fullName>
        <ecNumber evidence="3">3.1.21.-</ecNumber>
    </submittedName>
</protein>
<dbReference type="Proteomes" id="UP001596143">
    <property type="component" value="Unassembled WGS sequence"/>
</dbReference>
<dbReference type="InterPro" id="IPR051699">
    <property type="entry name" value="Rpn/YhgA-like_nuclease"/>
</dbReference>
<keyword evidence="4" id="KW-1185">Reference proteome</keyword>
<dbReference type="PANTHER" id="PTHR34611">
    <property type="match status" value="1"/>
</dbReference>
<dbReference type="GO" id="GO:0016787">
    <property type="term" value="F:hydrolase activity"/>
    <property type="evidence" value="ECO:0007669"/>
    <property type="project" value="UniProtKB-KW"/>
</dbReference>
<dbReference type="RefSeq" id="WP_270895630.1">
    <property type="nucleotide sequence ID" value="NZ_JBHSPF010000070.1"/>
</dbReference>
<gene>
    <name evidence="3" type="ORF">ACFPTR_13565</name>
</gene>
<dbReference type="EMBL" id="JBHSPF010000070">
    <property type="protein sequence ID" value="MFC5629876.1"/>
    <property type="molecule type" value="Genomic_DNA"/>
</dbReference>
<dbReference type="EC" id="3.1.21.-" evidence="3"/>
<evidence type="ECO:0000256" key="1">
    <source>
        <dbReference type="ARBA" id="ARBA00009787"/>
    </source>
</evidence>
<evidence type="ECO:0000313" key="3">
    <source>
        <dbReference type="EMBL" id="MFC5629876.1"/>
    </source>
</evidence>
<dbReference type="Pfam" id="PF04754">
    <property type="entry name" value="Transposase_31"/>
    <property type="match status" value="1"/>
</dbReference>
<comment type="caution">
    <text evidence="3">The sequence shown here is derived from an EMBL/GenBank/DDBJ whole genome shotgun (WGS) entry which is preliminary data.</text>
</comment>
<proteinExistence type="inferred from homology"/>
<sequence>MEIQNPHDKFFKETLGNVETAKDFIVHYLPEHILKVVDVNTLEVQKDSFINKELEENFSDLLFKVNICNKEGYLYLLFEHKSYLDRGISFQLLKYMVEIWEAKRNKEHTNELPIIIPLVIYHGKKNWNIPSNLGDILNGYDELPERLKGYVPNFEFLLYDISRHSDEEIKGTAQLKILLTLFRDLNTGDVQKQNEAIFRSIHYLNELENKQTAVGYLETLMRYIFTVARDFTTEDMEQMIHEIETTQLEGSEVVMTLADILRKEGIEKGIDIGETKALSNMAIIQLTSKFGALPKELKNEIAKADKETLQVILMNIFNLESIDDVKRYLH</sequence>
<comment type="similarity">
    <text evidence="1">Belongs to the Rpn/YhgA-like nuclease family.</text>
</comment>
<accession>A0ABW0UB12</accession>
<evidence type="ECO:0000313" key="4">
    <source>
        <dbReference type="Proteomes" id="UP001596143"/>
    </source>
</evidence>
<dbReference type="PANTHER" id="PTHR34611:SF2">
    <property type="entry name" value="INACTIVE RECOMBINATION-PROMOTING NUCLEASE-LIKE PROTEIN RPNE-RELATED"/>
    <property type="match status" value="1"/>
</dbReference>
<reference evidence="4" key="1">
    <citation type="journal article" date="2019" name="Int. J. Syst. Evol. Microbiol.">
        <title>The Global Catalogue of Microorganisms (GCM) 10K type strain sequencing project: providing services to taxonomists for standard genome sequencing and annotation.</title>
        <authorList>
            <consortium name="The Broad Institute Genomics Platform"/>
            <consortium name="The Broad Institute Genome Sequencing Center for Infectious Disease"/>
            <person name="Wu L."/>
            <person name="Ma J."/>
        </authorList>
    </citation>
    <scope>NUCLEOTIDE SEQUENCE [LARGE SCALE GENOMIC DNA]</scope>
    <source>
        <strain evidence="4">CGMCC 1.15790</strain>
    </source>
</reference>
<feature type="domain" description="Transposase (putative) YhgA-like" evidence="2">
    <location>
        <begin position="5"/>
        <end position="209"/>
    </location>
</feature>
<dbReference type="InterPro" id="IPR006842">
    <property type="entry name" value="Transposase_31"/>
</dbReference>
<evidence type="ECO:0000259" key="2">
    <source>
        <dbReference type="Pfam" id="PF04754"/>
    </source>
</evidence>
<name>A0ABW0UB12_9BACI</name>
<keyword evidence="3" id="KW-0378">Hydrolase</keyword>